<comment type="caution">
    <text evidence="2">The sequence shown here is derived from an EMBL/GenBank/DDBJ whole genome shotgun (WGS) entry which is preliminary data.</text>
</comment>
<dbReference type="EMBL" id="LJCS01000014">
    <property type="protein sequence ID" value="KOY62624.1"/>
    <property type="molecule type" value="Genomic_DNA"/>
</dbReference>
<keyword evidence="1" id="KW-1277">Toxin-antitoxin system</keyword>
<name>A0A5B0X8L3_9GAMM</name>
<evidence type="ECO:0000313" key="3">
    <source>
        <dbReference type="EMBL" id="KOY62624.1"/>
    </source>
</evidence>
<evidence type="ECO:0000313" key="5">
    <source>
        <dbReference type="Proteomes" id="UP000322184"/>
    </source>
</evidence>
<accession>A0A5B0X8L3</accession>
<sequence>MFLVIRISWEEIAQTDREQIYLYFFERAGLLLADTMDTKFSEMAELLKVSPYAGIKARNSPDERYRKLVVPHFPFIMLYRYDEDIENIKILRILHISLSPSACEGLFLYIDVVTVWTFLF</sequence>
<dbReference type="Proteomes" id="UP000037727">
    <property type="component" value="Unassembled WGS sequence"/>
</dbReference>
<dbReference type="EMBL" id="VTUW01000006">
    <property type="protein sequence ID" value="KAA1194701.1"/>
    <property type="molecule type" value="Genomic_DNA"/>
</dbReference>
<dbReference type="AlphaFoldDB" id="A0A5B0X8L3"/>
<dbReference type="Pfam" id="PF05016">
    <property type="entry name" value="ParE_toxin"/>
    <property type="match status" value="1"/>
</dbReference>
<evidence type="ECO:0000256" key="1">
    <source>
        <dbReference type="ARBA" id="ARBA00022649"/>
    </source>
</evidence>
<gene>
    <name evidence="3" type="ORF">AM629_07440</name>
    <name evidence="2" type="ORF">F0L16_05025</name>
</gene>
<dbReference type="Proteomes" id="UP000322184">
    <property type="component" value="Unassembled WGS sequence"/>
</dbReference>
<dbReference type="InterPro" id="IPR035093">
    <property type="entry name" value="RelE/ParE_toxin_dom_sf"/>
</dbReference>
<proteinExistence type="predicted"/>
<reference evidence="2 5" key="2">
    <citation type="submission" date="2019-09" db="EMBL/GenBank/DDBJ databases">
        <title>Whole genome sequence of Photorhabdus heterorhabditis strain ETL (Enterobacteriales: Enterobacteriaceae) a bacterial symbiont of Heterorhabditis zealandica strain ETL (Rhabditida: Heterorhabditidae).</title>
        <authorList>
            <person name="Lulamba T.E."/>
            <person name="Serepa-Dlamini M.H."/>
        </authorList>
    </citation>
    <scope>NUCLEOTIDE SEQUENCE [LARGE SCALE GENOMIC DNA]</scope>
    <source>
        <strain evidence="2 5">ETL</strain>
    </source>
</reference>
<dbReference type="STRING" id="880156.AM629_07440"/>
<dbReference type="InterPro" id="IPR007712">
    <property type="entry name" value="RelE/ParE_toxin"/>
</dbReference>
<reference evidence="3 4" key="1">
    <citation type="submission" date="2015-09" db="EMBL/GenBank/DDBJ databases">
        <title>Draft genome sequence and assembly of Photorhabdus sp. VMG, a bacterial symbiont associated with Heterorhabditis zealandica.</title>
        <authorList>
            <person name="Naidoo S."/>
            <person name="Featherston J."/>
            <person name="Mothupi B."/>
            <person name="Gray V.M."/>
        </authorList>
    </citation>
    <scope>NUCLEOTIDE SEQUENCE [LARGE SCALE GENOMIC DNA]</scope>
    <source>
        <strain evidence="3 4">VMG</strain>
    </source>
</reference>
<keyword evidence="4" id="KW-1185">Reference proteome</keyword>
<evidence type="ECO:0000313" key="2">
    <source>
        <dbReference type="EMBL" id="KAA1194701.1"/>
    </source>
</evidence>
<organism evidence="2 5">
    <name type="scientific">Photorhabdus heterorhabditis</name>
    <dbReference type="NCBI Taxonomy" id="880156"/>
    <lineage>
        <taxon>Bacteria</taxon>
        <taxon>Pseudomonadati</taxon>
        <taxon>Pseudomonadota</taxon>
        <taxon>Gammaproteobacteria</taxon>
        <taxon>Enterobacterales</taxon>
        <taxon>Morganellaceae</taxon>
        <taxon>Photorhabdus</taxon>
    </lineage>
</organism>
<dbReference type="Gene3D" id="3.30.2310.20">
    <property type="entry name" value="RelE-like"/>
    <property type="match status" value="1"/>
</dbReference>
<evidence type="ECO:0000313" key="4">
    <source>
        <dbReference type="Proteomes" id="UP000037727"/>
    </source>
</evidence>
<protein>
    <submittedName>
        <fullName evidence="2">Type II toxin-antitoxin system RelE/ParE family toxin</fullName>
    </submittedName>
</protein>